<name>A0A6G8IHP2_9BURK</name>
<dbReference type="PANTHER" id="PTHR46660">
    <property type="match status" value="1"/>
</dbReference>
<feature type="domain" description="Glycosyl transferase family 1" evidence="1">
    <location>
        <begin position="145"/>
        <end position="284"/>
    </location>
</feature>
<dbReference type="RefSeq" id="WP_166227319.1">
    <property type="nucleotide sequence ID" value="NZ_CP049989.1"/>
</dbReference>
<dbReference type="KEGG" id="hcz:G9Q37_11455"/>
<dbReference type="InterPro" id="IPR027627">
    <property type="entry name" value="Glycosyltransferase_put"/>
</dbReference>
<dbReference type="InterPro" id="IPR052622">
    <property type="entry name" value="Glycosyltransferase_G1"/>
</dbReference>
<protein>
    <submittedName>
        <fullName evidence="2">TIGR04348 family glycosyltransferase</fullName>
    </submittedName>
</protein>
<reference evidence="2 3" key="1">
    <citation type="submission" date="2020-03" db="EMBL/GenBank/DDBJ databases">
        <title>Hydrogenophaga sp. nov. isolated from cyanobacterial mat.</title>
        <authorList>
            <person name="Thorat V."/>
            <person name="Kirdat K."/>
            <person name="Tiwarekar B."/>
            <person name="Costa E.D."/>
            <person name="Yadav A."/>
        </authorList>
    </citation>
    <scope>NUCLEOTIDE SEQUENCE [LARGE SCALE GENOMIC DNA]</scope>
    <source>
        <strain evidence="2 3">BA0156</strain>
    </source>
</reference>
<dbReference type="Pfam" id="PF00534">
    <property type="entry name" value="Glycos_transf_1"/>
    <property type="match status" value="1"/>
</dbReference>
<dbReference type="AlphaFoldDB" id="A0A6G8IHP2"/>
<evidence type="ECO:0000259" key="1">
    <source>
        <dbReference type="Pfam" id="PF00534"/>
    </source>
</evidence>
<dbReference type="InterPro" id="IPR001296">
    <property type="entry name" value="Glyco_trans_1"/>
</dbReference>
<dbReference type="PANTHER" id="PTHR46660:SF2">
    <property type="entry name" value="GLYCOSYLTRANSFERASE 1 DOMAIN-CONTAINING PROTEIN 1"/>
    <property type="match status" value="1"/>
</dbReference>
<sequence>MRADPRPLLCIATPAMADANNGNWQTARRWQRLLSGHYRVALARHWAELEGPERPAALIALHARRSAPAIADWAREAGGAPLVVVLTGTDLYRDIAHDADARRSIGLAHRLVVLQERAPLALPEALRARCRVVFQSCPARAPLPRPRTFLRAVMVGHLRDEKWPQTLFEAARAIAPHEGIRIDHVGGALDAALGEAARATAAACPHYRWLGPLPHAQVLRRLQRAHLLVHTSRMEGGAHAILEAVRCGTPVLASRIDGNLGMLGEAYGGYFAPGDAAGLAALLRDCREGMNAADGRLAGLAAQCRARAPLFDPERERQALLDLLGELRPGH</sequence>
<gene>
    <name evidence="2" type="ORF">G9Q37_11455</name>
</gene>
<dbReference type="GO" id="GO:0016757">
    <property type="term" value="F:glycosyltransferase activity"/>
    <property type="evidence" value="ECO:0007669"/>
    <property type="project" value="InterPro"/>
</dbReference>
<dbReference type="CDD" id="cd03801">
    <property type="entry name" value="GT4_PimA-like"/>
    <property type="match status" value="1"/>
</dbReference>
<keyword evidence="2" id="KW-0808">Transferase</keyword>
<evidence type="ECO:0000313" key="3">
    <source>
        <dbReference type="Proteomes" id="UP000503162"/>
    </source>
</evidence>
<proteinExistence type="predicted"/>
<evidence type="ECO:0000313" key="2">
    <source>
        <dbReference type="EMBL" id="QIM52717.1"/>
    </source>
</evidence>
<dbReference type="EMBL" id="CP049989">
    <property type="protein sequence ID" value="QIM52717.1"/>
    <property type="molecule type" value="Genomic_DNA"/>
</dbReference>
<organism evidence="2 3">
    <name type="scientific">Hydrogenophaga crocea</name>
    <dbReference type="NCBI Taxonomy" id="2716225"/>
    <lineage>
        <taxon>Bacteria</taxon>
        <taxon>Pseudomonadati</taxon>
        <taxon>Pseudomonadota</taxon>
        <taxon>Betaproteobacteria</taxon>
        <taxon>Burkholderiales</taxon>
        <taxon>Comamonadaceae</taxon>
        <taxon>Hydrogenophaga</taxon>
    </lineage>
</organism>
<accession>A0A6G8IHP2</accession>
<dbReference type="NCBIfam" id="TIGR04348">
    <property type="entry name" value="selenoneine biosynthesis selenosugar synthase SenB"/>
    <property type="match status" value="1"/>
</dbReference>
<keyword evidence="3" id="KW-1185">Reference proteome</keyword>
<dbReference type="SUPFAM" id="SSF53756">
    <property type="entry name" value="UDP-Glycosyltransferase/glycogen phosphorylase"/>
    <property type="match status" value="1"/>
</dbReference>
<dbReference type="Gene3D" id="3.40.50.2000">
    <property type="entry name" value="Glycogen Phosphorylase B"/>
    <property type="match status" value="1"/>
</dbReference>
<dbReference type="Proteomes" id="UP000503162">
    <property type="component" value="Chromosome"/>
</dbReference>